<accession>A0A8S3E4I1</accession>
<protein>
    <submittedName>
        <fullName evidence="2">Uncharacterized protein</fullName>
    </submittedName>
</protein>
<comment type="caution">
    <text evidence="2">The sequence shown here is derived from an EMBL/GenBank/DDBJ whole genome shotgun (WGS) entry which is preliminary data.</text>
</comment>
<evidence type="ECO:0000313" key="3">
    <source>
        <dbReference type="Proteomes" id="UP000676336"/>
    </source>
</evidence>
<evidence type="ECO:0000313" key="2">
    <source>
        <dbReference type="EMBL" id="CAF5044910.1"/>
    </source>
</evidence>
<dbReference type="EMBL" id="CAJOBI010222508">
    <property type="protein sequence ID" value="CAF5044910.1"/>
    <property type="molecule type" value="Genomic_DNA"/>
</dbReference>
<gene>
    <name evidence="2" type="ORF">SMN809_LOCUS58851</name>
</gene>
<dbReference type="Proteomes" id="UP000676336">
    <property type="component" value="Unassembled WGS sequence"/>
</dbReference>
<evidence type="ECO:0000256" key="1">
    <source>
        <dbReference type="SAM" id="MobiDB-lite"/>
    </source>
</evidence>
<feature type="non-terminal residue" evidence="2">
    <location>
        <position position="76"/>
    </location>
</feature>
<sequence>QRLVEQCVKQVTRQVREEVKLKLEQDEIENDERKTVATATSASKKKRPSSKTHLAFDRHSTTPAGKPTSPTRETST</sequence>
<name>A0A8S3E4I1_9BILA</name>
<proteinExistence type="predicted"/>
<reference evidence="2" key="1">
    <citation type="submission" date="2021-02" db="EMBL/GenBank/DDBJ databases">
        <authorList>
            <person name="Nowell W R."/>
        </authorList>
    </citation>
    <scope>NUCLEOTIDE SEQUENCE</scope>
</reference>
<dbReference type="AlphaFoldDB" id="A0A8S3E4I1"/>
<feature type="region of interest" description="Disordered" evidence="1">
    <location>
        <begin position="29"/>
        <end position="76"/>
    </location>
</feature>
<organism evidence="2 3">
    <name type="scientific">Rotaria magnacalcarata</name>
    <dbReference type="NCBI Taxonomy" id="392030"/>
    <lineage>
        <taxon>Eukaryota</taxon>
        <taxon>Metazoa</taxon>
        <taxon>Spiralia</taxon>
        <taxon>Gnathifera</taxon>
        <taxon>Rotifera</taxon>
        <taxon>Eurotatoria</taxon>
        <taxon>Bdelloidea</taxon>
        <taxon>Philodinida</taxon>
        <taxon>Philodinidae</taxon>
        <taxon>Rotaria</taxon>
    </lineage>
</organism>
<feature type="non-terminal residue" evidence="2">
    <location>
        <position position="1"/>
    </location>
</feature>